<reference evidence="3" key="1">
    <citation type="submission" date="2017-09" db="EMBL/GenBank/DDBJ databases">
        <title>Depth-based differentiation of microbial function through sediment-hosted aquifers and enrichment of novel symbionts in the deep terrestrial subsurface.</title>
        <authorList>
            <person name="Probst A.J."/>
            <person name="Ladd B."/>
            <person name="Jarett J.K."/>
            <person name="Geller-Mcgrath D.E."/>
            <person name="Sieber C.M.K."/>
            <person name="Emerson J.B."/>
            <person name="Anantharaman K."/>
            <person name="Thomas B.C."/>
            <person name="Malmstrom R."/>
            <person name="Stieglmeier M."/>
            <person name="Klingl A."/>
            <person name="Woyke T."/>
            <person name="Ryan C.M."/>
            <person name="Banfield J.F."/>
        </authorList>
    </citation>
    <scope>NUCLEOTIDE SEQUENCE [LARGE SCALE GENOMIC DNA]</scope>
</reference>
<dbReference type="EMBL" id="PFBU01000057">
    <property type="protein sequence ID" value="PIR78198.1"/>
    <property type="molecule type" value="Genomic_DNA"/>
</dbReference>
<dbReference type="InterPro" id="IPR003594">
    <property type="entry name" value="HATPase_dom"/>
</dbReference>
<sequence>MSDSELSLRGELLKNSENKETELVTSFVSSLESLNDFLLANDLFENQTFETYFLNVSNLKADVDEVLSAVRFVKTQDKLIKQMEHDLKNITQRVFASFTILNKFISNNIFGITTEDKAMFFDVLFLLRENWYRFYVAFKDILLKALSESIVPIENQGSLLDINVLKKVFYFFSSSELPGLLKEAEIYKRAGQFSSYQGIQDRKVNMDVDWDVLSEHLVGKKIKGDTAVVTNFVLNALRNSLKKRIEVEGEHTELRLQIFVENDELVIKVEDTGKGMEDKHLNPDSKDFIFLSGNSGTGSTGLGLSYINTRLASMGVELRVFSRRVAESSADDKPFVYYSNGGGKKDFHMSFYHGEDAEGLVSSNISKHGTLFEIYLPLE</sequence>
<evidence type="ECO:0000313" key="2">
    <source>
        <dbReference type="EMBL" id="PIR78198.1"/>
    </source>
</evidence>
<dbReference type="Gene3D" id="3.30.565.10">
    <property type="entry name" value="Histidine kinase-like ATPase, C-terminal domain"/>
    <property type="match status" value="1"/>
</dbReference>
<dbReference type="Pfam" id="PF02518">
    <property type="entry name" value="HATPase_c"/>
    <property type="match status" value="1"/>
</dbReference>
<comment type="caution">
    <text evidence="2">The sequence shown here is derived from an EMBL/GenBank/DDBJ whole genome shotgun (WGS) entry which is preliminary data.</text>
</comment>
<dbReference type="AlphaFoldDB" id="A0A2H0TY95"/>
<dbReference type="SMART" id="SM00387">
    <property type="entry name" value="HATPase_c"/>
    <property type="match status" value="1"/>
</dbReference>
<dbReference type="SUPFAM" id="SSF55874">
    <property type="entry name" value="ATPase domain of HSP90 chaperone/DNA topoisomerase II/histidine kinase"/>
    <property type="match status" value="1"/>
</dbReference>
<accession>A0A2H0TY95</accession>
<organism evidence="2 3">
    <name type="scientific">Candidatus Magasanikbacteria bacterium CG10_big_fil_rev_8_21_14_0_10_36_16</name>
    <dbReference type="NCBI Taxonomy" id="1974645"/>
    <lineage>
        <taxon>Bacteria</taxon>
        <taxon>Candidatus Magasanikiibacteriota</taxon>
    </lineage>
</organism>
<dbReference type="InterPro" id="IPR036890">
    <property type="entry name" value="HATPase_C_sf"/>
</dbReference>
<dbReference type="Proteomes" id="UP000230852">
    <property type="component" value="Unassembled WGS sequence"/>
</dbReference>
<evidence type="ECO:0000313" key="3">
    <source>
        <dbReference type="Proteomes" id="UP000230852"/>
    </source>
</evidence>
<feature type="domain" description="Histidine kinase/HSP90-like ATPase" evidence="1">
    <location>
        <begin position="224"/>
        <end position="379"/>
    </location>
</feature>
<proteinExistence type="predicted"/>
<gene>
    <name evidence="2" type="ORF">COU28_02885</name>
</gene>
<name>A0A2H0TY95_9BACT</name>
<evidence type="ECO:0000259" key="1">
    <source>
        <dbReference type="SMART" id="SM00387"/>
    </source>
</evidence>
<protein>
    <recommendedName>
        <fullName evidence="1">Histidine kinase/HSP90-like ATPase domain-containing protein</fullName>
    </recommendedName>
</protein>